<dbReference type="Proteomes" id="UP000178432">
    <property type="component" value="Unassembled WGS sequence"/>
</dbReference>
<gene>
    <name evidence="2" type="ORF">A2663_04355</name>
</gene>
<dbReference type="PANTHER" id="PTHR10948">
    <property type="entry name" value="TRANSPOSASE"/>
    <property type="match status" value="1"/>
</dbReference>
<feature type="domain" description="Integrase catalytic" evidence="1">
    <location>
        <begin position="27"/>
        <end position="190"/>
    </location>
</feature>
<proteinExistence type="predicted"/>
<dbReference type="AlphaFoldDB" id="A0A1G1Y4K9"/>
<reference evidence="2 3" key="1">
    <citation type="journal article" date="2016" name="Nat. Commun.">
        <title>Thousands of microbial genomes shed light on interconnected biogeochemical processes in an aquifer system.</title>
        <authorList>
            <person name="Anantharaman K."/>
            <person name="Brown C.T."/>
            <person name="Hug L.A."/>
            <person name="Sharon I."/>
            <person name="Castelle C.J."/>
            <person name="Probst A.J."/>
            <person name="Thomas B.C."/>
            <person name="Singh A."/>
            <person name="Wilkins M.J."/>
            <person name="Karaoz U."/>
            <person name="Brodie E.L."/>
            <person name="Williams K.H."/>
            <person name="Hubbard S.S."/>
            <person name="Banfield J.F."/>
        </authorList>
    </citation>
    <scope>NUCLEOTIDE SEQUENCE [LARGE SCALE GENOMIC DNA]</scope>
</reference>
<protein>
    <recommendedName>
        <fullName evidence="1">Integrase catalytic domain-containing protein</fullName>
    </recommendedName>
</protein>
<dbReference type="PANTHER" id="PTHR10948:SF23">
    <property type="entry name" value="TRANSPOSASE INSI FOR INSERTION SEQUENCE ELEMENT IS30A-RELATED"/>
    <property type="match status" value="1"/>
</dbReference>
<dbReference type="InterPro" id="IPR012337">
    <property type="entry name" value="RNaseH-like_sf"/>
</dbReference>
<dbReference type="GO" id="GO:0004803">
    <property type="term" value="F:transposase activity"/>
    <property type="evidence" value="ECO:0007669"/>
    <property type="project" value="TreeGrafter"/>
</dbReference>
<dbReference type="InterPro" id="IPR051917">
    <property type="entry name" value="Transposase-Integrase"/>
</dbReference>
<dbReference type="SUPFAM" id="SSF53098">
    <property type="entry name" value="Ribonuclease H-like"/>
    <property type="match status" value="1"/>
</dbReference>
<evidence type="ECO:0000313" key="3">
    <source>
        <dbReference type="Proteomes" id="UP000178432"/>
    </source>
</evidence>
<dbReference type="InterPro" id="IPR053392">
    <property type="entry name" value="Transposase_IS30-like"/>
</dbReference>
<organism evidence="2 3">
    <name type="scientific">Candidatus Buchananbacteria bacterium RIFCSPHIGHO2_01_FULL_46_12</name>
    <dbReference type="NCBI Taxonomy" id="1797536"/>
    <lineage>
        <taxon>Bacteria</taxon>
        <taxon>Candidatus Buchananiibacteriota</taxon>
    </lineage>
</organism>
<dbReference type="InterPro" id="IPR036397">
    <property type="entry name" value="RNaseH_sf"/>
</dbReference>
<dbReference type="EMBL" id="MHIF01000053">
    <property type="protein sequence ID" value="OGY46700.1"/>
    <property type="molecule type" value="Genomic_DNA"/>
</dbReference>
<comment type="caution">
    <text evidence="2">The sequence shown here is derived from an EMBL/GenBank/DDBJ whole genome shotgun (WGS) entry which is preliminary data.</text>
</comment>
<dbReference type="InterPro" id="IPR001584">
    <property type="entry name" value="Integrase_cat-core"/>
</dbReference>
<dbReference type="PROSITE" id="PS50994">
    <property type="entry name" value="INTEGRASE"/>
    <property type="match status" value="1"/>
</dbReference>
<name>A0A1G1Y4K9_9BACT</name>
<evidence type="ECO:0000259" key="1">
    <source>
        <dbReference type="PROSITE" id="PS50994"/>
    </source>
</evidence>
<dbReference type="GO" id="GO:0032196">
    <property type="term" value="P:transposition"/>
    <property type="evidence" value="ECO:0007669"/>
    <property type="project" value="TreeGrafter"/>
</dbReference>
<dbReference type="Gene3D" id="3.30.420.10">
    <property type="entry name" value="Ribonuclease H-like superfamily/Ribonuclease H"/>
    <property type="match status" value="1"/>
</dbReference>
<evidence type="ECO:0000313" key="2">
    <source>
        <dbReference type="EMBL" id="OGY46700.1"/>
    </source>
</evidence>
<dbReference type="GO" id="GO:0005829">
    <property type="term" value="C:cytosol"/>
    <property type="evidence" value="ECO:0007669"/>
    <property type="project" value="TreeGrafter"/>
</dbReference>
<accession>A0A1G1Y4K9</accession>
<dbReference type="NCBIfam" id="NF033563">
    <property type="entry name" value="transpos_IS30"/>
    <property type="match status" value="1"/>
</dbReference>
<dbReference type="GO" id="GO:0015074">
    <property type="term" value="P:DNA integration"/>
    <property type="evidence" value="ECO:0007669"/>
    <property type="project" value="InterPro"/>
</dbReference>
<sequence length="198" mass="23197">MRRQKNKRQKQKSRKPQKAIISERISIHQRPIEINERLTFGHWESDTLEGKRSIKENISVQYERKSQLARLHKINDKTAMETEEAIRDSIISLPQYLWQSITFDNGTEGANHHRLKKDYWLRTYFCDAYKAWQKGGVENLNGLIRQYIPKGSDISKLTEDEIYAIQEKLNNRPRKSLNYLTPNQVIAQETGLGGAIET</sequence>
<dbReference type="GO" id="GO:0003676">
    <property type="term" value="F:nucleic acid binding"/>
    <property type="evidence" value="ECO:0007669"/>
    <property type="project" value="InterPro"/>
</dbReference>